<dbReference type="SUPFAM" id="SSF51905">
    <property type="entry name" value="FAD/NAD(P)-binding domain"/>
    <property type="match status" value="1"/>
</dbReference>
<gene>
    <name evidence="1" type="ORF">ACFOND_03570</name>
</gene>
<evidence type="ECO:0000313" key="1">
    <source>
        <dbReference type="EMBL" id="MFC3700708.1"/>
    </source>
</evidence>
<dbReference type="Gene3D" id="3.50.50.60">
    <property type="entry name" value="FAD/NAD(P)-binding domain"/>
    <property type="match status" value="1"/>
</dbReference>
<accession>A0ABV7WRP1</accession>
<organism evidence="1 2">
    <name type="scientific">Reinekea marina</name>
    <dbReference type="NCBI Taxonomy" id="1310421"/>
    <lineage>
        <taxon>Bacteria</taxon>
        <taxon>Pseudomonadati</taxon>
        <taxon>Pseudomonadota</taxon>
        <taxon>Gammaproteobacteria</taxon>
        <taxon>Oceanospirillales</taxon>
        <taxon>Saccharospirillaceae</taxon>
        <taxon>Reinekea</taxon>
    </lineage>
</organism>
<protein>
    <recommendedName>
        <fullName evidence="3">Pyridine nucleotide-disulfide oxidoreductase</fullName>
    </recommendedName>
</protein>
<dbReference type="RefSeq" id="WP_290281100.1">
    <property type="nucleotide sequence ID" value="NZ_JAUFQI010000001.1"/>
</dbReference>
<dbReference type="EMBL" id="JBHRYN010000006">
    <property type="protein sequence ID" value="MFC3700708.1"/>
    <property type="molecule type" value="Genomic_DNA"/>
</dbReference>
<proteinExistence type="predicted"/>
<keyword evidence="2" id="KW-1185">Reference proteome</keyword>
<evidence type="ECO:0000313" key="2">
    <source>
        <dbReference type="Proteomes" id="UP001595710"/>
    </source>
</evidence>
<reference evidence="2" key="1">
    <citation type="journal article" date="2019" name="Int. J. Syst. Evol. Microbiol.">
        <title>The Global Catalogue of Microorganisms (GCM) 10K type strain sequencing project: providing services to taxonomists for standard genome sequencing and annotation.</title>
        <authorList>
            <consortium name="The Broad Institute Genomics Platform"/>
            <consortium name="The Broad Institute Genome Sequencing Center for Infectious Disease"/>
            <person name="Wu L."/>
            <person name="Ma J."/>
        </authorList>
    </citation>
    <scope>NUCLEOTIDE SEQUENCE [LARGE SCALE GENOMIC DNA]</scope>
    <source>
        <strain evidence="2">CECT 8288</strain>
    </source>
</reference>
<name>A0ABV7WRP1_9GAMM</name>
<dbReference type="InterPro" id="IPR036188">
    <property type="entry name" value="FAD/NAD-bd_sf"/>
</dbReference>
<dbReference type="Proteomes" id="UP001595710">
    <property type="component" value="Unassembled WGS sequence"/>
</dbReference>
<sequence length="103" mass="11406">MTRKILIVGGVAGGAPAATHARRLSEDAQIIVFERDSFISFANCGLPYHIGGEIEERTALLVQTPVFMKARFNIDICIKFEVLSLATLRHLAQQKILLIERVS</sequence>
<evidence type="ECO:0008006" key="3">
    <source>
        <dbReference type="Google" id="ProtNLM"/>
    </source>
</evidence>
<comment type="caution">
    <text evidence="1">The sequence shown here is derived from an EMBL/GenBank/DDBJ whole genome shotgun (WGS) entry which is preliminary data.</text>
</comment>